<dbReference type="Pfam" id="PF03717">
    <property type="entry name" value="PBP_dimer"/>
    <property type="match status" value="1"/>
</dbReference>
<evidence type="ECO:0000256" key="3">
    <source>
        <dbReference type="ARBA" id="ARBA00007171"/>
    </source>
</evidence>
<dbReference type="GO" id="GO:0005886">
    <property type="term" value="C:plasma membrane"/>
    <property type="evidence" value="ECO:0007669"/>
    <property type="project" value="UniProtKB-SubCell"/>
</dbReference>
<comment type="similarity">
    <text evidence="3">Belongs to the transpeptidase family.</text>
</comment>
<dbReference type="PANTHER" id="PTHR30627">
    <property type="entry name" value="PEPTIDOGLYCAN D,D-TRANSPEPTIDASE"/>
    <property type="match status" value="1"/>
</dbReference>
<gene>
    <name evidence="14" type="ORF">H9945_11680</name>
</gene>
<dbReference type="Proteomes" id="UP000886803">
    <property type="component" value="Unassembled WGS sequence"/>
</dbReference>
<dbReference type="AlphaFoldDB" id="A0A9D2S5A2"/>
<comment type="subcellular location">
    <subcellularLocation>
        <location evidence="2">Cell membrane</location>
    </subcellularLocation>
    <subcellularLocation>
        <location evidence="1">Membrane</location>
        <topology evidence="1">Single-pass membrane protein</topology>
    </subcellularLocation>
</comment>
<proteinExistence type="inferred from homology"/>
<dbReference type="GO" id="GO:0008658">
    <property type="term" value="F:penicillin binding"/>
    <property type="evidence" value="ECO:0007669"/>
    <property type="project" value="InterPro"/>
</dbReference>
<dbReference type="GO" id="GO:0009252">
    <property type="term" value="P:peptidoglycan biosynthetic process"/>
    <property type="evidence" value="ECO:0007669"/>
    <property type="project" value="UniProtKB-KW"/>
</dbReference>
<name>A0A9D2S5A2_9FIRM</name>
<keyword evidence="10" id="KW-0961">Cell wall biogenesis/degradation</keyword>
<dbReference type="InterPro" id="IPR050515">
    <property type="entry name" value="Beta-lactam/transpept"/>
</dbReference>
<feature type="transmembrane region" description="Helical" evidence="11">
    <location>
        <begin position="20"/>
        <end position="40"/>
    </location>
</feature>
<reference evidence="14" key="2">
    <citation type="submission" date="2021-04" db="EMBL/GenBank/DDBJ databases">
        <authorList>
            <person name="Gilroy R."/>
        </authorList>
    </citation>
    <scope>NUCLEOTIDE SEQUENCE</scope>
    <source>
        <strain evidence="14">ChiBcec8-13705</strain>
    </source>
</reference>
<evidence type="ECO:0008006" key="16">
    <source>
        <dbReference type="Google" id="ProtNLM"/>
    </source>
</evidence>
<dbReference type="InterPro" id="IPR036138">
    <property type="entry name" value="PBP_dimer_sf"/>
</dbReference>
<organism evidence="14 15">
    <name type="scientific">Candidatus Gemmiger avicola</name>
    <dbReference type="NCBI Taxonomy" id="2838605"/>
    <lineage>
        <taxon>Bacteria</taxon>
        <taxon>Bacillati</taxon>
        <taxon>Bacillota</taxon>
        <taxon>Clostridia</taxon>
        <taxon>Eubacteriales</taxon>
        <taxon>Gemmiger</taxon>
    </lineage>
</organism>
<evidence type="ECO:0000256" key="4">
    <source>
        <dbReference type="ARBA" id="ARBA00022475"/>
    </source>
</evidence>
<evidence type="ECO:0000256" key="5">
    <source>
        <dbReference type="ARBA" id="ARBA00022692"/>
    </source>
</evidence>
<evidence type="ECO:0000259" key="13">
    <source>
        <dbReference type="Pfam" id="PF03717"/>
    </source>
</evidence>
<keyword evidence="5 11" id="KW-0812">Transmembrane</keyword>
<accession>A0A9D2S5A2</accession>
<dbReference type="InterPro" id="IPR005311">
    <property type="entry name" value="PBP_dimer"/>
</dbReference>
<evidence type="ECO:0000256" key="8">
    <source>
        <dbReference type="ARBA" id="ARBA00022989"/>
    </source>
</evidence>
<dbReference type="SUPFAM" id="SSF56601">
    <property type="entry name" value="beta-lactamase/transpeptidase-like"/>
    <property type="match status" value="1"/>
</dbReference>
<dbReference type="PANTHER" id="PTHR30627:SF2">
    <property type="entry name" value="PEPTIDOGLYCAN D,D-TRANSPEPTIDASE MRDA"/>
    <property type="match status" value="1"/>
</dbReference>
<keyword evidence="7" id="KW-0573">Peptidoglycan synthesis</keyword>
<reference evidence="14" key="1">
    <citation type="journal article" date="2021" name="PeerJ">
        <title>Extensive microbial diversity within the chicken gut microbiome revealed by metagenomics and culture.</title>
        <authorList>
            <person name="Gilroy R."/>
            <person name="Ravi A."/>
            <person name="Getino M."/>
            <person name="Pursley I."/>
            <person name="Horton D.L."/>
            <person name="Alikhan N.F."/>
            <person name="Baker D."/>
            <person name="Gharbi K."/>
            <person name="Hall N."/>
            <person name="Watson M."/>
            <person name="Adriaenssens E.M."/>
            <person name="Foster-Nyarko E."/>
            <person name="Jarju S."/>
            <person name="Secka A."/>
            <person name="Antonio M."/>
            <person name="Oren A."/>
            <person name="Chaudhuri R.R."/>
            <person name="La Ragione R."/>
            <person name="Hildebrand F."/>
            <person name="Pallen M.J."/>
        </authorList>
    </citation>
    <scope>NUCLEOTIDE SEQUENCE</scope>
    <source>
        <strain evidence="14">ChiBcec8-13705</strain>
    </source>
</reference>
<keyword evidence="8 11" id="KW-1133">Transmembrane helix</keyword>
<evidence type="ECO:0000256" key="11">
    <source>
        <dbReference type="SAM" id="Phobius"/>
    </source>
</evidence>
<evidence type="ECO:0000256" key="9">
    <source>
        <dbReference type="ARBA" id="ARBA00023136"/>
    </source>
</evidence>
<dbReference type="Gene3D" id="3.40.710.10">
    <property type="entry name" value="DD-peptidase/beta-lactamase superfamily"/>
    <property type="match status" value="1"/>
</dbReference>
<evidence type="ECO:0000256" key="6">
    <source>
        <dbReference type="ARBA" id="ARBA00022960"/>
    </source>
</evidence>
<evidence type="ECO:0000256" key="10">
    <source>
        <dbReference type="ARBA" id="ARBA00023316"/>
    </source>
</evidence>
<dbReference type="EMBL" id="DWYG01000191">
    <property type="protein sequence ID" value="HJB43145.1"/>
    <property type="molecule type" value="Genomic_DNA"/>
</dbReference>
<comment type="caution">
    <text evidence="14">The sequence shown here is derived from an EMBL/GenBank/DDBJ whole genome shotgun (WGS) entry which is preliminary data.</text>
</comment>
<sequence length="618" mass="64384">MARGYPPRPGRGKQPGKGRLTVLLVVCLAVFALFVGRLAWMQFAQADYYAEKVAQANQTTYRVPIPAARGDIVDANGGILAADTTTYDLALCLPAPPGTDLAQTLDTLRMYNLIAPDGEDVETQLAAFFSVASAGELPLAEDLDATAAAALYETGLPQRGAVRLVARGVRQYPSGTLLPHTIGTTGPITAEQWAAGDYALREAGVAMDATIGQSGLELAYDALLRGRDGTLRVTVDADGARTAETLVAPEPGATLQLTIDAALQQAVQSALQTRIAALQQRAAGDGRECTAGAAVVVDVATGGILASVSWPGYDLNRWRADYAALMADPATPLLDRVCRGLYAPGSAFKPAVAAAALHHGVITPQNTVACTGRYLYYSGYQPRCLQISHSGPVNLLAALKFSCNIFFYDVGRRTGLDAFSRTAQALGLGADTGVELPSAEGALTWTTDPNYQSGLTLQAAIGQGNTAVTPLQLAAYATALAGNGVRPALHYARRALSADGETLWEYVPHTQGTAPGGAAVFGPIREGMVEMSTTLAALRGLPVTLACKTGSPQRPERAPGGGYYTNSVLIGYFPAEAPRYAVSVVLEYGGGGANAAPVLRDILLSLYGEQAVVAASSL</sequence>
<evidence type="ECO:0000313" key="15">
    <source>
        <dbReference type="Proteomes" id="UP000886803"/>
    </source>
</evidence>
<evidence type="ECO:0000259" key="12">
    <source>
        <dbReference type="Pfam" id="PF00905"/>
    </source>
</evidence>
<keyword evidence="4" id="KW-1003">Cell membrane</keyword>
<dbReference type="SUPFAM" id="SSF56519">
    <property type="entry name" value="Penicillin binding protein dimerisation domain"/>
    <property type="match status" value="1"/>
</dbReference>
<dbReference type="Pfam" id="PF00905">
    <property type="entry name" value="Transpeptidase"/>
    <property type="match status" value="1"/>
</dbReference>
<feature type="domain" description="Penicillin-binding protein dimerisation" evidence="13">
    <location>
        <begin position="64"/>
        <end position="244"/>
    </location>
</feature>
<protein>
    <recommendedName>
        <fullName evidence="16">Penicillin-binding protein 2</fullName>
    </recommendedName>
</protein>
<evidence type="ECO:0000256" key="1">
    <source>
        <dbReference type="ARBA" id="ARBA00004167"/>
    </source>
</evidence>
<evidence type="ECO:0000256" key="2">
    <source>
        <dbReference type="ARBA" id="ARBA00004236"/>
    </source>
</evidence>
<dbReference type="GO" id="GO:0008360">
    <property type="term" value="P:regulation of cell shape"/>
    <property type="evidence" value="ECO:0007669"/>
    <property type="project" value="UniProtKB-KW"/>
</dbReference>
<dbReference type="InterPro" id="IPR012338">
    <property type="entry name" value="Beta-lactam/transpept-like"/>
</dbReference>
<keyword evidence="9 11" id="KW-0472">Membrane</keyword>
<evidence type="ECO:0000313" key="14">
    <source>
        <dbReference type="EMBL" id="HJB43145.1"/>
    </source>
</evidence>
<feature type="domain" description="Penicillin-binding protein transpeptidase" evidence="12">
    <location>
        <begin position="292"/>
        <end position="603"/>
    </location>
</feature>
<dbReference type="Gene3D" id="3.90.1310.10">
    <property type="entry name" value="Penicillin-binding protein 2a (Domain 2)"/>
    <property type="match status" value="1"/>
</dbReference>
<keyword evidence="6" id="KW-0133">Cell shape</keyword>
<dbReference type="GO" id="GO:0071555">
    <property type="term" value="P:cell wall organization"/>
    <property type="evidence" value="ECO:0007669"/>
    <property type="project" value="UniProtKB-KW"/>
</dbReference>
<evidence type="ECO:0000256" key="7">
    <source>
        <dbReference type="ARBA" id="ARBA00022984"/>
    </source>
</evidence>
<dbReference type="GO" id="GO:0071972">
    <property type="term" value="F:peptidoglycan L,D-transpeptidase activity"/>
    <property type="evidence" value="ECO:0007669"/>
    <property type="project" value="TreeGrafter"/>
</dbReference>
<dbReference type="InterPro" id="IPR001460">
    <property type="entry name" value="PCN-bd_Tpept"/>
</dbReference>